<protein>
    <recommendedName>
        <fullName evidence="1">Putative auto-transporter adhesin head GIN domain-containing protein</fullName>
    </recommendedName>
</protein>
<feature type="domain" description="Putative auto-transporter adhesin head GIN" evidence="1">
    <location>
        <begin position="42"/>
        <end position="219"/>
    </location>
</feature>
<dbReference type="AlphaFoldDB" id="A0A245ZM09"/>
<dbReference type="EMBL" id="NBBJ01000002">
    <property type="protein sequence ID" value="OWK30781.1"/>
    <property type="molecule type" value="Genomic_DNA"/>
</dbReference>
<gene>
    <name evidence="2" type="ORF">SPMU_17700</name>
</gene>
<dbReference type="Proteomes" id="UP000197783">
    <property type="component" value="Unassembled WGS sequence"/>
</dbReference>
<dbReference type="SUPFAM" id="SSF53613">
    <property type="entry name" value="Ribokinase-like"/>
    <property type="match status" value="1"/>
</dbReference>
<proteinExistence type="predicted"/>
<dbReference type="OrthoDB" id="7841570at2"/>
<organism evidence="2 3">
    <name type="scientific">Sphingomonas mucosissima</name>
    <dbReference type="NCBI Taxonomy" id="370959"/>
    <lineage>
        <taxon>Bacteria</taxon>
        <taxon>Pseudomonadati</taxon>
        <taxon>Pseudomonadota</taxon>
        <taxon>Alphaproteobacteria</taxon>
        <taxon>Sphingomonadales</taxon>
        <taxon>Sphingomonadaceae</taxon>
        <taxon>Sphingomonas</taxon>
    </lineage>
</organism>
<dbReference type="Gene3D" id="2.160.20.120">
    <property type="match status" value="1"/>
</dbReference>
<evidence type="ECO:0000259" key="1">
    <source>
        <dbReference type="Pfam" id="PF10988"/>
    </source>
</evidence>
<name>A0A245ZM09_9SPHN</name>
<sequence>MRRLAFALLIPLAGCGVWSSDDNVPGVAATGSGNERRYAVADFASIDQRGPDDVDVRVGTGFSVRAEGDPDTVLRVKIAKDGKRLLITRERGGISWQSGSAKIYVTMPRIEAASLAGAGDVTVDRVEGGTFNGSIAGSGTLKLGRVGVSRLELSIAGSGDAEAAGEAQALSVNIAGSGDIEASGLRATSADVNIAGSGSVRAVVSGPAKVAIMGAGDVDLGPEADCEVSKLGAGEVRCRR</sequence>
<reference evidence="2 3" key="1">
    <citation type="submission" date="2017-03" db="EMBL/GenBank/DDBJ databases">
        <title>Genome sequence of Sphingomonas mucosissima DSM 17494.</title>
        <authorList>
            <person name="Poehlein A."/>
            <person name="Wuebbeler J.H."/>
            <person name="Steinbuechel A."/>
            <person name="Daniel R."/>
        </authorList>
    </citation>
    <scope>NUCLEOTIDE SEQUENCE [LARGE SCALE GENOMIC DNA]</scope>
    <source>
        <strain evidence="2 3">DSM 17494</strain>
    </source>
</reference>
<keyword evidence="3" id="KW-1185">Reference proteome</keyword>
<evidence type="ECO:0000313" key="2">
    <source>
        <dbReference type="EMBL" id="OWK30781.1"/>
    </source>
</evidence>
<dbReference type="InterPro" id="IPR021255">
    <property type="entry name" value="DUF2807"/>
</dbReference>
<dbReference type="InterPro" id="IPR029056">
    <property type="entry name" value="Ribokinase-like"/>
</dbReference>
<evidence type="ECO:0000313" key="3">
    <source>
        <dbReference type="Proteomes" id="UP000197783"/>
    </source>
</evidence>
<comment type="caution">
    <text evidence="2">The sequence shown here is derived from an EMBL/GenBank/DDBJ whole genome shotgun (WGS) entry which is preliminary data.</text>
</comment>
<accession>A0A245ZM09</accession>
<dbReference type="Pfam" id="PF10988">
    <property type="entry name" value="DUF2807"/>
    <property type="match status" value="1"/>
</dbReference>
<dbReference type="GO" id="GO:0003824">
    <property type="term" value="F:catalytic activity"/>
    <property type="evidence" value="ECO:0007669"/>
    <property type="project" value="UniProtKB-ARBA"/>
</dbReference>